<dbReference type="Proteomes" id="UP000695000">
    <property type="component" value="Unplaced"/>
</dbReference>
<feature type="compositionally biased region" description="Gly residues" evidence="2">
    <location>
        <begin position="9"/>
        <end position="25"/>
    </location>
</feature>
<accession>A0ABM1MAD0</accession>
<feature type="coiled-coil region" evidence="1">
    <location>
        <begin position="152"/>
        <end position="179"/>
    </location>
</feature>
<dbReference type="GeneID" id="108558944"/>
<gene>
    <name evidence="4" type="primary">LOC108558944</name>
</gene>
<reference evidence="4" key="1">
    <citation type="submission" date="2025-08" db="UniProtKB">
        <authorList>
            <consortium name="RefSeq"/>
        </authorList>
    </citation>
    <scope>IDENTIFICATION</scope>
    <source>
        <tissue evidence="4">Whole Larva</tissue>
    </source>
</reference>
<keyword evidence="3" id="KW-1185">Reference proteome</keyword>
<sequence>MSLMNRSTLGGGDGIRGKVGSGGATGSPPRSVPKKRTPVPSSRRFATRGATPSTPGLKERLREAIETYSTPPQSPLRRRSLTVAEITPTRTKSSIKLASPSSDQEENGVRRLQKATGRRVGGAGVVGRTADAGHRVSHQLVLNAWRRRRRQVAALTDSRDQLQTQMEQLKMQVDVLQKLRVSEAGRRGEAVAECKSYELNLVASRLLNEEMQQAALVAKNKVEDLTGRLEKMKLELMNERNQTKNVASQRELCEQAYAAEKQQVQLLKEERNALITRIEEFERMITVEQDYSKKLELLVQDNEVKNAEWREKCSALELKTAQLEKSKVQRNAEMQSMSMKLEKLESKVQNLKSMLSKTQKEKNNALDEKTFLSARLFLLERDMEAREAHRWWKTTGHLVYRSLGSISQMLFPAIPKDVIQNTIWAK</sequence>
<feature type="compositionally biased region" description="Polar residues" evidence="2">
    <location>
        <begin position="88"/>
        <end position="102"/>
    </location>
</feature>
<protein>
    <submittedName>
        <fullName evidence="4">Plasticin</fullName>
    </submittedName>
</protein>
<evidence type="ECO:0000256" key="1">
    <source>
        <dbReference type="SAM" id="Coils"/>
    </source>
</evidence>
<feature type="region of interest" description="Disordered" evidence="2">
    <location>
        <begin position="86"/>
        <end position="129"/>
    </location>
</feature>
<proteinExistence type="predicted"/>
<keyword evidence="1" id="KW-0175">Coiled coil</keyword>
<dbReference type="RefSeq" id="XP_017771530.1">
    <property type="nucleotide sequence ID" value="XM_017916041.1"/>
</dbReference>
<name>A0ABM1MAD0_NICVS</name>
<feature type="coiled-coil region" evidence="1">
    <location>
        <begin position="208"/>
        <end position="368"/>
    </location>
</feature>
<evidence type="ECO:0000256" key="2">
    <source>
        <dbReference type="SAM" id="MobiDB-lite"/>
    </source>
</evidence>
<evidence type="ECO:0000313" key="3">
    <source>
        <dbReference type="Proteomes" id="UP000695000"/>
    </source>
</evidence>
<organism evidence="3 4">
    <name type="scientific">Nicrophorus vespilloides</name>
    <name type="common">Boreal carrion beetle</name>
    <dbReference type="NCBI Taxonomy" id="110193"/>
    <lineage>
        <taxon>Eukaryota</taxon>
        <taxon>Metazoa</taxon>
        <taxon>Ecdysozoa</taxon>
        <taxon>Arthropoda</taxon>
        <taxon>Hexapoda</taxon>
        <taxon>Insecta</taxon>
        <taxon>Pterygota</taxon>
        <taxon>Neoptera</taxon>
        <taxon>Endopterygota</taxon>
        <taxon>Coleoptera</taxon>
        <taxon>Polyphaga</taxon>
        <taxon>Staphyliniformia</taxon>
        <taxon>Silphidae</taxon>
        <taxon>Nicrophorinae</taxon>
        <taxon>Nicrophorus</taxon>
    </lineage>
</organism>
<evidence type="ECO:0000313" key="4">
    <source>
        <dbReference type="RefSeq" id="XP_017771530.1"/>
    </source>
</evidence>
<feature type="region of interest" description="Disordered" evidence="2">
    <location>
        <begin position="1"/>
        <end position="59"/>
    </location>
</feature>